<accession>A0A9N8KSY4</accession>
<gene>
    <name evidence="1" type="ORF">CINC_LOCUS10403</name>
</gene>
<sequence length="104" mass="12001">MYSSTGPFFSFKNEEIFYATLSETMCCREACHPSPHYDHTRFLTVWIDTARVQDTLLLSRCAWCSDRTAIVSFVSPCNRAWGFQAIPCPRTKFSDEIPKVAFPY</sequence>
<name>A0A9N8KSY4_CHRIL</name>
<protein>
    <submittedName>
        <fullName evidence="1">Uncharacterized protein</fullName>
    </submittedName>
</protein>
<evidence type="ECO:0000313" key="2">
    <source>
        <dbReference type="Proteomes" id="UP001154114"/>
    </source>
</evidence>
<keyword evidence="2" id="KW-1185">Reference proteome</keyword>
<proteinExistence type="predicted"/>
<dbReference type="Proteomes" id="UP001154114">
    <property type="component" value="Chromosome 4"/>
</dbReference>
<dbReference type="EMBL" id="LR824007">
    <property type="protein sequence ID" value="CAD0196109.1"/>
    <property type="molecule type" value="Genomic_DNA"/>
</dbReference>
<organism evidence="1 2">
    <name type="scientific">Chrysodeixis includens</name>
    <name type="common">Soybean looper</name>
    <name type="synonym">Pseudoplusia includens</name>
    <dbReference type="NCBI Taxonomy" id="689277"/>
    <lineage>
        <taxon>Eukaryota</taxon>
        <taxon>Metazoa</taxon>
        <taxon>Ecdysozoa</taxon>
        <taxon>Arthropoda</taxon>
        <taxon>Hexapoda</taxon>
        <taxon>Insecta</taxon>
        <taxon>Pterygota</taxon>
        <taxon>Neoptera</taxon>
        <taxon>Endopterygota</taxon>
        <taxon>Lepidoptera</taxon>
        <taxon>Glossata</taxon>
        <taxon>Ditrysia</taxon>
        <taxon>Noctuoidea</taxon>
        <taxon>Noctuidae</taxon>
        <taxon>Plusiinae</taxon>
        <taxon>Chrysodeixis</taxon>
    </lineage>
</organism>
<reference evidence="1" key="1">
    <citation type="submission" date="2021-12" db="EMBL/GenBank/DDBJ databases">
        <authorList>
            <person name="King R."/>
        </authorList>
    </citation>
    <scope>NUCLEOTIDE SEQUENCE</scope>
</reference>
<dbReference type="AlphaFoldDB" id="A0A9N8KSY4"/>
<evidence type="ECO:0000313" key="1">
    <source>
        <dbReference type="EMBL" id="CAD0196109.1"/>
    </source>
</evidence>